<protein>
    <recommendedName>
        <fullName evidence="8">DNA 3'-5' helicase</fullName>
        <ecNumber evidence="8">5.6.2.4</ecNumber>
    </recommendedName>
</protein>
<dbReference type="InterPro" id="IPR027417">
    <property type="entry name" value="P-loop_NTPase"/>
</dbReference>
<name>A0A1C7EA10_9BACL</name>
<keyword evidence="3 10" id="KW-0378">Hydrolase</keyword>
<dbReference type="PANTHER" id="PTHR11070">
    <property type="entry name" value="UVRD / RECB / PCRA DNA HELICASE FAMILY MEMBER"/>
    <property type="match status" value="1"/>
</dbReference>
<comment type="catalytic activity">
    <reaction evidence="7">
        <text>Couples ATP hydrolysis with the unwinding of duplex DNA by translocating in the 3'-5' direction.</text>
        <dbReference type="EC" id="5.6.2.4"/>
    </reaction>
</comment>
<keyword evidence="6" id="KW-0413">Isomerase</keyword>
<dbReference type="InterPro" id="IPR000212">
    <property type="entry name" value="DNA_helicase_UvrD/REP"/>
</dbReference>
<dbReference type="GO" id="GO:0005524">
    <property type="term" value="F:ATP binding"/>
    <property type="evidence" value="ECO:0007669"/>
    <property type="project" value="UniProtKB-UniRule"/>
</dbReference>
<dbReference type="KEGG" id="ppla:BBI15_10185"/>
<keyword evidence="5 10" id="KW-0067">ATP-binding</keyword>
<dbReference type="SUPFAM" id="SSF52540">
    <property type="entry name" value="P-loop containing nucleoside triphosphate hydrolases"/>
    <property type="match status" value="1"/>
</dbReference>
<dbReference type="GO" id="GO:0003677">
    <property type="term" value="F:DNA binding"/>
    <property type="evidence" value="ECO:0007669"/>
    <property type="project" value="UniProtKB-KW"/>
</dbReference>
<evidence type="ECO:0000256" key="1">
    <source>
        <dbReference type="ARBA" id="ARBA00009922"/>
    </source>
</evidence>
<gene>
    <name evidence="12" type="ORF">BBI15_10185</name>
</gene>
<proteinExistence type="inferred from homology"/>
<organism evidence="12 13">
    <name type="scientific">Planococcus plakortidis</name>
    <dbReference type="NCBI Taxonomy" id="1038856"/>
    <lineage>
        <taxon>Bacteria</taxon>
        <taxon>Bacillati</taxon>
        <taxon>Bacillota</taxon>
        <taxon>Bacilli</taxon>
        <taxon>Bacillales</taxon>
        <taxon>Caryophanaceae</taxon>
        <taxon>Planococcus</taxon>
    </lineage>
</organism>
<evidence type="ECO:0000256" key="7">
    <source>
        <dbReference type="ARBA" id="ARBA00034617"/>
    </source>
</evidence>
<evidence type="ECO:0000313" key="12">
    <source>
        <dbReference type="EMBL" id="ANU20558.1"/>
    </source>
</evidence>
<evidence type="ECO:0000313" key="13">
    <source>
        <dbReference type="Proteomes" id="UP000092650"/>
    </source>
</evidence>
<dbReference type="EMBL" id="CP016539">
    <property type="protein sequence ID" value="ANU20558.1"/>
    <property type="molecule type" value="Genomic_DNA"/>
</dbReference>
<keyword evidence="13" id="KW-1185">Reference proteome</keyword>
<dbReference type="RefSeq" id="WP_068870689.1">
    <property type="nucleotide sequence ID" value="NZ_CP016539.2"/>
</dbReference>
<dbReference type="Pfam" id="PF13361">
    <property type="entry name" value="UvrD_C"/>
    <property type="match status" value="1"/>
</dbReference>
<feature type="binding site" evidence="10">
    <location>
        <begin position="25"/>
        <end position="32"/>
    </location>
    <ligand>
        <name>ATP</name>
        <dbReference type="ChEBI" id="CHEBI:30616"/>
    </ligand>
</feature>
<evidence type="ECO:0000256" key="10">
    <source>
        <dbReference type="PROSITE-ProRule" id="PRU00560"/>
    </source>
</evidence>
<dbReference type="InterPro" id="IPR013986">
    <property type="entry name" value="DExx_box_DNA_helicase_dom_sf"/>
</dbReference>
<comment type="similarity">
    <text evidence="1">Belongs to the helicase family. UvrD subfamily.</text>
</comment>
<keyword evidence="4 10" id="KW-0347">Helicase</keyword>
<evidence type="ECO:0000259" key="11">
    <source>
        <dbReference type="PROSITE" id="PS51198"/>
    </source>
</evidence>
<dbReference type="Gene3D" id="3.40.50.300">
    <property type="entry name" value="P-loop containing nucleotide triphosphate hydrolases"/>
    <property type="match status" value="2"/>
</dbReference>
<comment type="catalytic activity">
    <reaction evidence="9">
        <text>ATP + H2O = ADP + phosphate + H(+)</text>
        <dbReference type="Rhea" id="RHEA:13065"/>
        <dbReference type="ChEBI" id="CHEBI:15377"/>
        <dbReference type="ChEBI" id="CHEBI:15378"/>
        <dbReference type="ChEBI" id="CHEBI:30616"/>
        <dbReference type="ChEBI" id="CHEBI:43474"/>
        <dbReference type="ChEBI" id="CHEBI:456216"/>
        <dbReference type="EC" id="5.6.2.4"/>
    </reaction>
</comment>
<dbReference type="OrthoDB" id="9787585at2"/>
<evidence type="ECO:0000256" key="8">
    <source>
        <dbReference type="ARBA" id="ARBA00034808"/>
    </source>
</evidence>
<dbReference type="GO" id="GO:0043138">
    <property type="term" value="F:3'-5' DNA helicase activity"/>
    <property type="evidence" value="ECO:0007669"/>
    <property type="project" value="UniProtKB-EC"/>
</dbReference>
<dbReference type="Gene3D" id="1.10.10.160">
    <property type="match status" value="1"/>
</dbReference>
<evidence type="ECO:0000256" key="9">
    <source>
        <dbReference type="ARBA" id="ARBA00048988"/>
    </source>
</evidence>
<dbReference type="Proteomes" id="UP000092650">
    <property type="component" value="Chromosome"/>
</dbReference>
<reference evidence="12" key="1">
    <citation type="submission" date="2016-10" db="EMBL/GenBank/DDBJ databases">
        <authorList>
            <person name="See-Too W.S."/>
        </authorList>
    </citation>
    <scope>NUCLEOTIDE SEQUENCE [LARGE SCALE GENOMIC DNA]</scope>
    <source>
        <strain evidence="12">DSM 23997</strain>
    </source>
</reference>
<evidence type="ECO:0000256" key="2">
    <source>
        <dbReference type="ARBA" id="ARBA00022741"/>
    </source>
</evidence>
<dbReference type="InterPro" id="IPR014016">
    <property type="entry name" value="UvrD-like_ATP-bd"/>
</dbReference>
<evidence type="ECO:0000256" key="5">
    <source>
        <dbReference type="ARBA" id="ARBA00022840"/>
    </source>
</evidence>
<dbReference type="PROSITE" id="PS51198">
    <property type="entry name" value="UVRD_HELICASE_ATP_BIND"/>
    <property type="match status" value="1"/>
</dbReference>
<dbReference type="InterPro" id="IPR014017">
    <property type="entry name" value="DNA_helicase_UvrD-like_C"/>
</dbReference>
<evidence type="ECO:0000256" key="6">
    <source>
        <dbReference type="ARBA" id="ARBA00023235"/>
    </source>
</evidence>
<dbReference type="STRING" id="1038856.BBI15_10185"/>
<evidence type="ECO:0000256" key="3">
    <source>
        <dbReference type="ARBA" id="ARBA00022801"/>
    </source>
</evidence>
<feature type="domain" description="UvrD-like helicase ATP-binding" evidence="11">
    <location>
        <begin position="4"/>
        <end position="291"/>
    </location>
</feature>
<dbReference type="AlphaFoldDB" id="A0A1C7EA10"/>
<accession>A0A1C7EA10</accession>
<dbReference type="PANTHER" id="PTHR11070:SF45">
    <property type="entry name" value="DNA 3'-5' HELICASE"/>
    <property type="match status" value="1"/>
</dbReference>
<dbReference type="Pfam" id="PF00580">
    <property type="entry name" value="UvrD-helicase"/>
    <property type="match status" value="1"/>
</dbReference>
<dbReference type="GO" id="GO:0016887">
    <property type="term" value="F:ATP hydrolysis activity"/>
    <property type="evidence" value="ECO:0007669"/>
    <property type="project" value="RHEA"/>
</dbReference>
<keyword evidence="2 10" id="KW-0547">Nucleotide-binding</keyword>
<sequence length="474" mass="54497">MVKMIMTKVQNDAIDFEAEHILIKGAPGSGKTTVLLYKLLKLMKTNPEAKILMITYNKTLTKYVKDFFESKGEATEGITISTFHGWGWRLLLKMNGRKPNSSPKTVDEAFEEIYSQRKKVSKHRFYKEDKFKKFLEEEVQWIKGQGIDNLEDYKQVKRSGRNARLSQEDRKEVYRFLEAFDSLLAKKGIIPFDDYANILSGRIDEIPSNFKYDFILIDEAQDLNQSELSLLRKLNPKSLVVSADMGQKIYKTDFTWKSVGINVVGGRTKSLEEMHRSCVEVVKLAQPLYKKNLSIGSNKQADDKEELLMPTRESGIPPELHVYKDTTAEFQGVAASVNEIWRSSKRDITIGILVRNVKSLYALKRVLPPNLPVEIINKDDGNSLKPGIKLVTMHSAKGLEFDVVFIVRLTEGNLPYLTKEMDKEDVEEAAQSDRRLLYVSMTRAKHQLVMTTYGDKRSRYLDELNPEDYKLKRK</sequence>
<dbReference type="CDD" id="cd18807">
    <property type="entry name" value="SF1_C_UvrD"/>
    <property type="match status" value="1"/>
</dbReference>
<evidence type="ECO:0000256" key="4">
    <source>
        <dbReference type="ARBA" id="ARBA00022806"/>
    </source>
</evidence>
<dbReference type="EC" id="5.6.2.4" evidence="8"/>
<dbReference type="GO" id="GO:0000725">
    <property type="term" value="P:recombinational repair"/>
    <property type="evidence" value="ECO:0007669"/>
    <property type="project" value="TreeGrafter"/>
</dbReference>